<dbReference type="EMBL" id="AGBW02013417">
    <property type="protein sequence ID" value="OWR43467.1"/>
    <property type="molecule type" value="Genomic_DNA"/>
</dbReference>
<dbReference type="AlphaFoldDB" id="A0A212EPS9"/>
<organism evidence="2 3">
    <name type="scientific">Danaus plexippus plexippus</name>
    <dbReference type="NCBI Taxonomy" id="278856"/>
    <lineage>
        <taxon>Eukaryota</taxon>
        <taxon>Metazoa</taxon>
        <taxon>Ecdysozoa</taxon>
        <taxon>Arthropoda</taxon>
        <taxon>Hexapoda</taxon>
        <taxon>Insecta</taxon>
        <taxon>Pterygota</taxon>
        <taxon>Neoptera</taxon>
        <taxon>Endopterygota</taxon>
        <taxon>Lepidoptera</taxon>
        <taxon>Glossata</taxon>
        <taxon>Ditrysia</taxon>
        <taxon>Papilionoidea</taxon>
        <taxon>Nymphalidae</taxon>
        <taxon>Danainae</taxon>
        <taxon>Danaini</taxon>
        <taxon>Danaina</taxon>
        <taxon>Danaus</taxon>
        <taxon>Danaus</taxon>
    </lineage>
</organism>
<reference evidence="2 3" key="1">
    <citation type="journal article" date="2011" name="Cell">
        <title>The monarch butterfly genome yields insights into long-distance migration.</title>
        <authorList>
            <person name="Zhan S."/>
            <person name="Merlin C."/>
            <person name="Boore J.L."/>
            <person name="Reppert S.M."/>
        </authorList>
    </citation>
    <scope>NUCLEOTIDE SEQUENCE [LARGE SCALE GENOMIC DNA]</scope>
    <source>
        <strain evidence="2">F-2</strain>
    </source>
</reference>
<evidence type="ECO:0008006" key="4">
    <source>
        <dbReference type="Google" id="ProtNLM"/>
    </source>
</evidence>
<evidence type="ECO:0000313" key="3">
    <source>
        <dbReference type="Proteomes" id="UP000007151"/>
    </source>
</evidence>
<evidence type="ECO:0000256" key="1">
    <source>
        <dbReference type="SAM" id="SignalP"/>
    </source>
</evidence>
<evidence type="ECO:0000313" key="2">
    <source>
        <dbReference type="EMBL" id="OWR43467.1"/>
    </source>
</evidence>
<keyword evidence="3" id="KW-1185">Reference proteome</keyword>
<gene>
    <name evidence="2" type="ORF">KGM_210453</name>
</gene>
<feature type="signal peptide" evidence="1">
    <location>
        <begin position="1"/>
        <end position="18"/>
    </location>
</feature>
<keyword evidence="1" id="KW-0732">Signal</keyword>
<name>A0A212EPS9_DANPL</name>
<dbReference type="Proteomes" id="UP000007151">
    <property type="component" value="Unassembled WGS sequence"/>
</dbReference>
<protein>
    <recommendedName>
        <fullName evidence="4">Seminal fluid protein</fullName>
    </recommendedName>
</protein>
<dbReference type="InParanoid" id="A0A212EPS9"/>
<comment type="caution">
    <text evidence="2">The sequence shown here is derived from an EMBL/GenBank/DDBJ whole genome shotgun (WGS) entry which is preliminary data.</text>
</comment>
<proteinExistence type="predicted"/>
<accession>A0A212EPS9</accession>
<dbReference type="KEGG" id="dpl:KGM_210453"/>
<feature type="chain" id="PRO_5012465358" description="Seminal fluid protein" evidence="1">
    <location>
        <begin position="19"/>
        <end position="89"/>
    </location>
</feature>
<sequence length="89" mass="9881">MKIFLLQVFLALVAMVAAQGVQIADNNPEQDVIDPGFYRPGNGDVIDPGFYRPGRPIDGSELIDKEPLIIDPPYRPRFPADQPYLRGGK</sequence>